<accession>A0A2S1KPS6</accession>
<sequence>MVCYNESIKTWGMNMKTVTFRRFSFWQRLLINTVMLLALAGLFHQGLYISNFMTAILAALILGVLNALVKPVLQILALPFTILTFGLFGLIVNGVVLWLASQIIGDGFRFASFGWAVFIAVVMSIVNLIISSYFSRKDDAEK</sequence>
<organism evidence="2 3">
    <name type="scientific">Weissella cibaria</name>
    <dbReference type="NCBI Taxonomy" id="137591"/>
    <lineage>
        <taxon>Bacteria</taxon>
        <taxon>Bacillati</taxon>
        <taxon>Bacillota</taxon>
        <taxon>Bacilli</taxon>
        <taxon>Lactobacillales</taxon>
        <taxon>Lactobacillaceae</taxon>
        <taxon>Weissella</taxon>
    </lineage>
</organism>
<dbReference type="PANTHER" id="PTHR37309">
    <property type="entry name" value="SLR0284 PROTEIN"/>
    <property type="match status" value="1"/>
</dbReference>
<dbReference type="Pfam" id="PF04020">
    <property type="entry name" value="Phage_holin_4_2"/>
    <property type="match status" value="1"/>
</dbReference>
<evidence type="ECO:0000256" key="1">
    <source>
        <dbReference type="SAM" id="Phobius"/>
    </source>
</evidence>
<evidence type="ECO:0008006" key="4">
    <source>
        <dbReference type="Google" id="ProtNLM"/>
    </source>
</evidence>
<dbReference type="PANTHER" id="PTHR37309:SF1">
    <property type="entry name" value="SLR0284 PROTEIN"/>
    <property type="match status" value="1"/>
</dbReference>
<gene>
    <name evidence="2" type="ORF">B6254_0596</name>
</gene>
<dbReference type="EMBL" id="CP020928">
    <property type="protein sequence ID" value="AWF95017.1"/>
    <property type="molecule type" value="Genomic_DNA"/>
</dbReference>
<dbReference type="InterPro" id="IPR007165">
    <property type="entry name" value="Phage_holin_4_2"/>
</dbReference>
<evidence type="ECO:0000313" key="2">
    <source>
        <dbReference type="EMBL" id="AWF95017.1"/>
    </source>
</evidence>
<keyword evidence="1" id="KW-0472">Membrane</keyword>
<dbReference type="Proteomes" id="UP000244870">
    <property type="component" value="Chromosome"/>
</dbReference>
<dbReference type="AlphaFoldDB" id="A0A2S1KPS6"/>
<feature type="transmembrane region" description="Helical" evidence="1">
    <location>
        <begin position="76"/>
        <end position="100"/>
    </location>
</feature>
<keyword evidence="1" id="KW-1133">Transmembrane helix</keyword>
<proteinExistence type="predicted"/>
<keyword evidence="1" id="KW-0812">Transmembrane</keyword>
<name>A0A2S1KPS6_9LACO</name>
<feature type="transmembrane region" description="Helical" evidence="1">
    <location>
        <begin position="25"/>
        <end position="43"/>
    </location>
</feature>
<evidence type="ECO:0000313" key="3">
    <source>
        <dbReference type="Proteomes" id="UP000244870"/>
    </source>
</evidence>
<feature type="transmembrane region" description="Helical" evidence="1">
    <location>
        <begin position="112"/>
        <end position="134"/>
    </location>
</feature>
<feature type="transmembrane region" description="Helical" evidence="1">
    <location>
        <begin position="49"/>
        <end position="69"/>
    </location>
</feature>
<reference evidence="2 3" key="1">
    <citation type="submission" date="2017-04" db="EMBL/GenBank/DDBJ databases">
        <title>Weissella cibaria strain m2 complete genome.</title>
        <authorList>
            <person name="Pan Q."/>
            <person name="Tan M."/>
            <person name="Yao F."/>
            <person name="Su S."/>
        </authorList>
    </citation>
    <scope>NUCLEOTIDE SEQUENCE [LARGE SCALE GENOMIC DNA]</scope>
    <source>
        <strain evidence="2 3">M2</strain>
    </source>
</reference>
<protein>
    <recommendedName>
        <fullName evidence="4">Phage holin family protein</fullName>
    </recommendedName>
</protein>